<dbReference type="RefSeq" id="WP_095130662.1">
    <property type="nucleotide sequence ID" value="NZ_NIBG01000001.1"/>
</dbReference>
<dbReference type="Pfam" id="PF03837">
    <property type="entry name" value="RecT"/>
    <property type="match status" value="1"/>
</dbReference>
<sequence>MASANVKNALASKADKKEIDGKKEPKTIKDWIKVMEPEIKKALPKVITPERFTRMALTALSVNPKLAECTPKSFMGALMNAAQLGLEPNTPLGQAYLIPFKNKGTLEVQFQVGYKGLIDLAHRSGEFASIQAHEVYENDEFDYEYGLESKLHHKPVLKERGKVIAYYSFYKLKNGGYGFEVISKEDVETHGRKYSQSYSSKYSPWTNNFDEMAKKTILKKVLKYAPIKVEFQRELAQDTTIKTEIAQDMSDVEPENVFIEADYVVEDGNSKEEK</sequence>
<organism evidence="1 2">
    <name type="scientific">Anaeromicrobium sediminis</name>
    <dbReference type="NCBI Taxonomy" id="1478221"/>
    <lineage>
        <taxon>Bacteria</taxon>
        <taxon>Bacillati</taxon>
        <taxon>Bacillota</taxon>
        <taxon>Clostridia</taxon>
        <taxon>Peptostreptococcales</taxon>
        <taxon>Thermotaleaceae</taxon>
        <taxon>Anaeromicrobium</taxon>
    </lineage>
</organism>
<evidence type="ECO:0000313" key="1">
    <source>
        <dbReference type="EMBL" id="PAB61339.1"/>
    </source>
</evidence>
<dbReference type="InterPro" id="IPR018330">
    <property type="entry name" value="RecT_fam"/>
</dbReference>
<dbReference type="EMBL" id="NIBG01000001">
    <property type="protein sequence ID" value="PAB61339.1"/>
    <property type="molecule type" value="Genomic_DNA"/>
</dbReference>
<dbReference type="GO" id="GO:0003677">
    <property type="term" value="F:DNA binding"/>
    <property type="evidence" value="ECO:0007669"/>
    <property type="project" value="InterPro"/>
</dbReference>
<accession>A0A267MP11</accession>
<dbReference type="GO" id="GO:0006259">
    <property type="term" value="P:DNA metabolic process"/>
    <property type="evidence" value="ECO:0007669"/>
    <property type="project" value="InterPro"/>
</dbReference>
<evidence type="ECO:0000313" key="2">
    <source>
        <dbReference type="Proteomes" id="UP000216024"/>
    </source>
</evidence>
<dbReference type="OrthoDB" id="1045432at2"/>
<protein>
    <submittedName>
        <fullName evidence="1">Recombinase RecT</fullName>
    </submittedName>
</protein>
<keyword evidence="2" id="KW-1185">Reference proteome</keyword>
<proteinExistence type="predicted"/>
<name>A0A267MP11_9FIRM</name>
<dbReference type="NCBIfam" id="TIGR00616">
    <property type="entry name" value="rect"/>
    <property type="match status" value="1"/>
</dbReference>
<dbReference type="NCBIfam" id="NF007351">
    <property type="entry name" value="PRK09846.1"/>
    <property type="match status" value="1"/>
</dbReference>
<dbReference type="AlphaFoldDB" id="A0A267MP11"/>
<dbReference type="Proteomes" id="UP000216024">
    <property type="component" value="Unassembled WGS sequence"/>
</dbReference>
<dbReference type="InterPro" id="IPR004590">
    <property type="entry name" value="ssDNA_annealing_RecT"/>
</dbReference>
<reference evidence="1 2" key="1">
    <citation type="submission" date="2017-06" db="EMBL/GenBank/DDBJ databases">
        <title>Draft genome sequence of anaerobic fermentative bacterium Anaeromicrobium sediminis DY2726D isolated from West Pacific Ocean sediments.</title>
        <authorList>
            <person name="Zeng X."/>
        </authorList>
    </citation>
    <scope>NUCLEOTIDE SEQUENCE [LARGE SCALE GENOMIC DNA]</scope>
    <source>
        <strain evidence="1 2">DY2726D</strain>
    </source>
</reference>
<comment type="caution">
    <text evidence="1">The sequence shown here is derived from an EMBL/GenBank/DDBJ whole genome shotgun (WGS) entry which is preliminary data.</text>
</comment>
<gene>
    <name evidence="1" type="ORF">CCE28_02600</name>
</gene>